<keyword evidence="3" id="KW-1185">Reference proteome</keyword>
<dbReference type="STRING" id="6412.T1EJ56"/>
<dbReference type="EMBL" id="AMQM01004230">
    <property type="status" value="NOT_ANNOTATED_CDS"/>
    <property type="molecule type" value="Genomic_DNA"/>
</dbReference>
<dbReference type="EnsemblMetazoa" id="HelroT142417">
    <property type="protein sequence ID" value="HelroP142417"/>
    <property type="gene ID" value="HelroG142417"/>
</dbReference>
<organism evidence="2 3">
    <name type="scientific">Helobdella robusta</name>
    <name type="common">Californian leech</name>
    <dbReference type="NCBI Taxonomy" id="6412"/>
    <lineage>
        <taxon>Eukaryota</taxon>
        <taxon>Metazoa</taxon>
        <taxon>Spiralia</taxon>
        <taxon>Lophotrochozoa</taxon>
        <taxon>Annelida</taxon>
        <taxon>Clitellata</taxon>
        <taxon>Hirudinea</taxon>
        <taxon>Rhynchobdellida</taxon>
        <taxon>Glossiphoniidae</taxon>
        <taxon>Helobdella</taxon>
    </lineage>
</organism>
<dbReference type="eggNOG" id="KOG1124">
    <property type="taxonomic scope" value="Eukaryota"/>
</dbReference>
<dbReference type="InterPro" id="IPR052384">
    <property type="entry name" value="TMTC_O-mannosyltransferase"/>
</dbReference>
<accession>T1EJ56</accession>
<dbReference type="EMBL" id="AMQM01004229">
    <property type="status" value="NOT_ANNOTATED_CDS"/>
    <property type="molecule type" value="Genomic_DNA"/>
</dbReference>
<dbReference type="Proteomes" id="UP000015101">
    <property type="component" value="Unassembled WGS sequence"/>
</dbReference>
<dbReference type="AlphaFoldDB" id="T1EJ56"/>
<dbReference type="EMBL" id="AMQM01004228">
    <property type="status" value="NOT_ANNOTATED_CDS"/>
    <property type="molecule type" value="Genomic_DNA"/>
</dbReference>
<reference evidence="1 3" key="2">
    <citation type="journal article" date="2013" name="Nature">
        <title>Insights into bilaterian evolution from three spiralian genomes.</title>
        <authorList>
            <person name="Simakov O."/>
            <person name="Marletaz F."/>
            <person name="Cho S.J."/>
            <person name="Edsinger-Gonzales E."/>
            <person name="Havlak P."/>
            <person name="Hellsten U."/>
            <person name="Kuo D.H."/>
            <person name="Larsson T."/>
            <person name="Lv J."/>
            <person name="Arendt D."/>
            <person name="Savage R."/>
            <person name="Osoegawa K."/>
            <person name="de Jong P."/>
            <person name="Grimwood J."/>
            <person name="Chapman J.A."/>
            <person name="Shapiro H."/>
            <person name="Aerts A."/>
            <person name="Otillar R.P."/>
            <person name="Terry A.Y."/>
            <person name="Boore J.L."/>
            <person name="Grigoriev I.V."/>
            <person name="Lindberg D.R."/>
            <person name="Seaver E.C."/>
            <person name="Weisblat D.A."/>
            <person name="Putnam N.H."/>
            <person name="Rokhsar D.S."/>
        </authorList>
    </citation>
    <scope>NUCLEOTIDE SEQUENCE</scope>
</reference>
<evidence type="ECO:0000313" key="3">
    <source>
        <dbReference type="Proteomes" id="UP000015101"/>
    </source>
</evidence>
<dbReference type="EMBL" id="KB096457">
    <property type="protein sequence ID" value="ESO04802.1"/>
    <property type="molecule type" value="Genomic_DNA"/>
</dbReference>
<evidence type="ECO:0000313" key="1">
    <source>
        <dbReference type="EMBL" id="ESO04802.1"/>
    </source>
</evidence>
<dbReference type="InParanoid" id="T1EJ56"/>
<reference evidence="2" key="3">
    <citation type="submission" date="2015-06" db="UniProtKB">
        <authorList>
            <consortium name="EnsemblMetazoa"/>
        </authorList>
    </citation>
    <scope>IDENTIFICATION</scope>
</reference>
<evidence type="ECO:0000313" key="2">
    <source>
        <dbReference type="EnsemblMetazoa" id="HelroP142417"/>
    </source>
</evidence>
<dbReference type="GeneID" id="20196606"/>
<dbReference type="OMA" id="VCHTIMA"/>
<protein>
    <submittedName>
        <fullName evidence="1 2">Uncharacterized protein</fullName>
    </submittedName>
</protein>
<dbReference type="RefSeq" id="XP_009017381.1">
    <property type="nucleotide sequence ID" value="XM_009019133.1"/>
</dbReference>
<sequence length="121" mass="14152">VCYYKTVWGQFVYDDVRAVVNNRDVSNPMSFLDLFHHDFWGMDVASDASHKSYRPLTVLTFRLNYVISGFNPSHFRLTNLLLHLVTITMFSHFSRHVIQLNRKWSCVAGMWFAVLPIHSEA</sequence>
<proteinExistence type="predicted"/>
<dbReference type="KEGG" id="hro:HELRODRAFT_142417"/>
<dbReference type="CTD" id="20196606"/>
<dbReference type="OrthoDB" id="19588at2759"/>
<dbReference type="HOGENOM" id="CLU_081146_1_0_1"/>
<gene>
    <name evidence="2" type="primary">20196606</name>
    <name evidence="1" type="ORF">HELRODRAFT_142417</name>
</gene>
<dbReference type="PANTHER" id="PTHR44216:SF3">
    <property type="entry name" value="PROTEIN O-MANNOSYL-TRANSFERASE TMTC2"/>
    <property type="match status" value="1"/>
</dbReference>
<name>T1EJ56_HELRO</name>
<reference evidence="3" key="1">
    <citation type="submission" date="2012-12" db="EMBL/GenBank/DDBJ databases">
        <authorList>
            <person name="Hellsten U."/>
            <person name="Grimwood J."/>
            <person name="Chapman J.A."/>
            <person name="Shapiro H."/>
            <person name="Aerts A."/>
            <person name="Otillar R.P."/>
            <person name="Terry A.Y."/>
            <person name="Boore J.L."/>
            <person name="Simakov O."/>
            <person name="Marletaz F."/>
            <person name="Cho S.-J."/>
            <person name="Edsinger-Gonzales E."/>
            <person name="Havlak P."/>
            <person name="Kuo D.-H."/>
            <person name="Larsson T."/>
            <person name="Lv J."/>
            <person name="Arendt D."/>
            <person name="Savage R."/>
            <person name="Osoegawa K."/>
            <person name="de Jong P."/>
            <person name="Lindberg D.R."/>
            <person name="Seaver E.C."/>
            <person name="Weisblat D.A."/>
            <person name="Putnam N.H."/>
            <person name="Grigoriev I.V."/>
            <person name="Rokhsar D.S."/>
        </authorList>
    </citation>
    <scope>NUCLEOTIDE SEQUENCE</scope>
</reference>
<dbReference type="PANTHER" id="PTHR44216">
    <property type="entry name" value="PROTEIN O-MANNOSYL-TRANSFERASE TMTC2"/>
    <property type="match status" value="1"/>
</dbReference>